<dbReference type="InterPro" id="IPR005338">
    <property type="entry name" value="Anhydro_N_Ac-Mur_kinase"/>
</dbReference>
<evidence type="ECO:0000313" key="1">
    <source>
        <dbReference type="EMBL" id="GGE03767.1"/>
    </source>
</evidence>
<dbReference type="GO" id="GO:0009254">
    <property type="term" value="P:peptidoglycan turnover"/>
    <property type="evidence" value="ECO:0007669"/>
    <property type="project" value="InterPro"/>
</dbReference>
<dbReference type="SUPFAM" id="SSF53067">
    <property type="entry name" value="Actin-like ATPase domain"/>
    <property type="match status" value="1"/>
</dbReference>
<dbReference type="InterPro" id="IPR043129">
    <property type="entry name" value="ATPase_NBD"/>
</dbReference>
<gene>
    <name evidence="1" type="ORF">GCM10010831_01640</name>
</gene>
<dbReference type="PANTHER" id="PTHR30605">
    <property type="entry name" value="ANHYDRO-N-ACETYLMURAMIC ACID KINASE"/>
    <property type="match status" value="1"/>
</dbReference>
<sequence>MSGTSLDGIDFCWVKFSNTNNWQFEIVEAQTIPYSIKWKEKLNQAHRLTSNNLARLNEEYSLFLSEAIAHFIAKKNIINLDFVASHGHTILHQPKNGITLQIGNLQQITNKLNLPVICDFRVQDVQLGGQGAPLVPIGDRLLFGEYDSCVNLGGFANISFEENKQRIAYDICPVNIVLNYFAEKLGVNFDEDGAIAKANKHDDALLEDLNRRTYYAEKSPKSLGKEWVEDEFLPIIETYKLSPEVIIATLTHHAAYQIAKNLKPNQKVLVTGGGAFNSHLIRLLQSQTLAKIILPDNKIINYKEALIFAFLGVLRKLNQPNVLASVTGASKNHSSGIIHLPV</sequence>
<reference evidence="1 2" key="1">
    <citation type="journal article" date="2014" name="Int. J. Syst. Evol. Microbiol.">
        <title>Complete genome sequence of Corynebacterium casei LMG S-19264T (=DSM 44701T), isolated from a smear-ripened cheese.</title>
        <authorList>
            <consortium name="US DOE Joint Genome Institute (JGI-PGF)"/>
            <person name="Walter F."/>
            <person name="Albersmeier A."/>
            <person name="Kalinowski J."/>
            <person name="Ruckert C."/>
        </authorList>
    </citation>
    <scope>NUCLEOTIDE SEQUENCE [LARGE SCALE GENOMIC DNA]</scope>
    <source>
        <strain evidence="1 2">CGMCC 1.12925</strain>
    </source>
</reference>
<name>A0A916ZMF1_9FLAO</name>
<keyword evidence="1" id="KW-0418">Kinase</keyword>
<dbReference type="GO" id="GO:0016773">
    <property type="term" value="F:phosphotransferase activity, alcohol group as acceptor"/>
    <property type="evidence" value="ECO:0007669"/>
    <property type="project" value="InterPro"/>
</dbReference>
<dbReference type="GO" id="GO:0016301">
    <property type="term" value="F:kinase activity"/>
    <property type="evidence" value="ECO:0007669"/>
    <property type="project" value="UniProtKB-KW"/>
</dbReference>
<keyword evidence="2" id="KW-1185">Reference proteome</keyword>
<protein>
    <submittedName>
        <fullName evidence="1">Anhydro-N-acetylmuramic acid kinase</fullName>
    </submittedName>
</protein>
<dbReference type="GO" id="GO:0006040">
    <property type="term" value="P:amino sugar metabolic process"/>
    <property type="evidence" value="ECO:0007669"/>
    <property type="project" value="InterPro"/>
</dbReference>
<accession>A0A916ZMF1</accession>
<dbReference type="NCBIfam" id="NF007144">
    <property type="entry name" value="PRK09585.2-3"/>
    <property type="match status" value="1"/>
</dbReference>
<evidence type="ECO:0000313" key="2">
    <source>
        <dbReference type="Proteomes" id="UP000599688"/>
    </source>
</evidence>
<dbReference type="Proteomes" id="UP000599688">
    <property type="component" value="Unassembled WGS sequence"/>
</dbReference>
<dbReference type="AlphaFoldDB" id="A0A916ZMF1"/>
<keyword evidence="1" id="KW-0808">Transferase</keyword>
<organism evidence="1 2">
    <name type="scientific">Psychroflexus salis</name>
    <dbReference type="NCBI Taxonomy" id="1526574"/>
    <lineage>
        <taxon>Bacteria</taxon>
        <taxon>Pseudomonadati</taxon>
        <taxon>Bacteroidota</taxon>
        <taxon>Flavobacteriia</taxon>
        <taxon>Flavobacteriales</taxon>
        <taxon>Flavobacteriaceae</taxon>
        <taxon>Psychroflexus</taxon>
    </lineage>
</organism>
<dbReference type="EMBL" id="BMGL01000001">
    <property type="protein sequence ID" value="GGE03767.1"/>
    <property type="molecule type" value="Genomic_DNA"/>
</dbReference>
<dbReference type="Pfam" id="PF03702">
    <property type="entry name" value="AnmK"/>
    <property type="match status" value="1"/>
</dbReference>
<proteinExistence type="predicted"/>
<dbReference type="PANTHER" id="PTHR30605:SF0">
    <property type="entry name" value="ANHYDRO-N-ACETYLMURAMIC ACID KINASE"/>
    <property type="match status" value="1"/>
</dbReference>
<comment type="caution">
    <text evidence="1">The sequence shown here is derived from an EMBL/GenBank/DDBJ whole genome shotgun (WGS) entry which is preliminary data.</text>
</comment>
<dbReference type="Gene3D" id="3.30.420.40">
    <property type="match status" value="2"/>
</dbReference>
<dbReference type="GO" id="GO:0005524">
    <property type="term" value="F:ATP binding"/>
    <property type="evidence" value="ECO:0007669"/>
    <property type="project" value="InterPro"/>
</dbReference>